<evidence type="ECO:0000259" key="18">
    <source>
        <dbReference type="PROSITE" id="PS52001"/>
    </source>
</evidence>
<evidence type="ECO:0000313" key="19">
    <source>
        <dbReference type="EMBL" id="CAI8030225.1"/>
    </source>
</evidence>
<evidence type="ECO:0000259" key="17">
    <source>
        <dbReference type="PROSITE" id="PS50026"/>
    </source>
</evidence>
<keyword evidence="5 14" id="KW-0245">EGF-like domain</keyword>
<evidence type="ECO:0000256" key="1">
    <source>
        <dbReference type="ARBA" id="ARBA00004479"/>
    </source>
</evidence>
<feature type="disulfide bond" evidence="14">
    <location>
        <begin position="353"/>
        <end position="362"/>
    </location>
</feature>
<dbReference type="InterPro" id="IPR011651">
    <property type="entry name" value="Notch_ligand_N"/>
</dbReference>
<dbReference type="InterPro" id="IPR051022">
    <property type="entry name" value="Notch_Cell-Fate_Det"/>
</dbReference>
<comment type="subcellular location">
    <subcellularLocation>
        <location evidence="1">Membrane</location>
        <topology evidence="1">Single-pass type I membrane protein</topology>
    </subcellularLocation>
    <subcellularLocation>
        <location evidence="2">Secreted</location>
    </subcellularLocation>
</comment>
<evidence type="ECO:0000256" key="5">
    <source>
        <dbReference type="ARBA" id="ARBA00022536"/>
    </source>
</evidence>
<feature type="compositionally biased region" description="Polar residues" evidence="15">
    <location>
        <begin position="527"/>
        <end position="540"/>
    </location>
</feature>
<keyword evidence="20" id="KW-1185">Reference proteome</keyword>
<dbReference type="GO" id="GO:0005886">
    <property type="term" value="C:plasma membrane"/>
    <property type="evidence" value="ECO:0007669"/>
    <property type="project" value="TreeGrafter"/>
</dbReference>
<dbReference type="SUPFAM" id="SSF57196">
    <property type="entry name" value="EGF/Laminin"/>
    <property type="match status" value="2"/>
</dbReference>
<keyword evidence="10 16" id="KW-1133">Transmembrane helix</keyword>
<comment type="caution">
    <text evidence="14">Lacks conserved residue(s) required for the propagation of feature annotation.</text>
</comment>
<feature type="region of interest" description="Disordered" evidence="15">
    <location>
        <begin position="640"/>
        <end position="679"/>
    </location>
</feature>
<dbReference type="Pfam" id="PF00008">
    <property type="entry name" value="EGF"/>
    <property type="match status" value="1"/>
</dbReference>
<organism evidence="19 20">
    <name type="scientific">Geodia barretti</name>
    <name type="common">Barrett's horny sponge</name>
    <dbReference type="NCBI Taxonomy" id="519541"/>
    <lineage>
        <taxon>Eukaryota</taxon>
        <taxon>Metazoa</taxon>
        <taxon>Porifera</taxon>
        <taxon>Demospongiae</taxon>
        <taxon>Heteroscleromorpha</taxon>
        <taxon>Tetractinellida</taxon>
        <taxon>Astrophorina</taxon>
        <taxon>Geodiidae</taxon>
        <taxon>Geodia</taxon>
    </lineage>
</organism>
<dbReference type="PROSITE" id="PS00022">
    <property type="entry name" value="EGF_1"/>
    <property type="match status" value="4"/>
</dbReference>
<evidence type="ECO:0000256" key="2">
    <source>
        <dbReference type="ARBA" id="ARBA00004613"/>
    </source>
</evidence>
<dbReference type="Gene3D" id="2.10.25.140">
    <property type="match status" value="1"/>
</dbReference>
<dbReference type="GO" id="GO:0005509">
    <property type="term" value="F:calcium ion binding"/>
    <property type="evidence" value="ECO:0007669"/>
    <property type="project" value="InterPro"/>
</dbReference>
<feature type="domain" description="AD" evidence="18">
    <location>
        <begin position="1"/>
        <end position="58"/>
    </location>
</feature>
<keyword evidence="6 16" id="KW-0812">Transmembrane</keyword>
<feature type="compositionally biased region" description="Low complexity" evidence="15">
    <location>
        <begin position="541"/>
        <end position="560"/>
    </location>
</feature>
<dbReference type="InterPro" id="IPR047574">
    <property type="entry name" value="AD"/>
</dbReference>
<dbReference type="Proteomes" id="UP001174909">
    <property type="component" value="Unassembled WGS sequence"/>
</dbReference>
<dbReference type="GO" id="GO:0005576">
    <property type="term" value="C:extracellular region"/>
    <property type="evidence" value="ECO:0007669"/>
    <property type="project" value="UniProtKB-SubCell"/>
</dbReference>
<evidence type="ECO:0000256" key="12">
    <source>
        <dbReference type="ARBA" id="ARBA00023157"/>
    </source>
</evidence>
<dbReference type="InterPro" id="IPR001774">
    <property type="entry name" value="DSL"/>
</dbReference>
<dbReference type="PANTHER" id="PTHR24049">
    <property type="entry name" value="CRUMBS FAMILY MEMBER"/>
    <property type="match status" value="1"/>
</dbReference>
<feature type="disulfide bond" evidence="14">
    <location>
        <begin position="395"/>
        <end position="404"/>
    </location>
</feature>
<feature type="disulfide bond" evidence="14">
    <location>
        <begin position="435"/>
        <end position="444"/>
    </location>
</feature>
<evidence type="ECO:0000256" key="8">
    <source>
        <dbReference type="ARBA" id="ARBA00022737"/>
    </source>
</evidence>
<evidence type="ECO:0000256" key="4">
    <source>
        <dbReference type="ARBA" id="ARBA00022525"/>
    </source>
</evidence>
<dbReference type="PROSITE" id="PS50026">
    <property type="entry name" value="EGF_3"/>
    <property type="match status" value="3"/>
</dbReference>
<evidence type="ECO:0000256" key="3">
    <source>
        <dbReference type="ARBA" id="ARBA00022473"/>
    </source>
</evidence>
<dbReference type="InterPro" id="IPR000742">
    <property type="entry name" value="EGF"/>
</dbReference>
<evidence type="ECO:0000256" key="15">
    <source>
        <dbReference type="SAM" id="MobiDB-lite"/>
    </source>
</evidence>
<evidence type="ECO:0000256" key="14">
    <source>
        <dbReference type="PROSITE-ProRule" id="PRU00076"/>
    </source>
</evidence>
<protein>
    <submittedName>
        <fullName evidence="19">Delta-like protein 1</fullName>
    </submittedName>
</protein>
<keyword evidence="11 16" id="KW-0472">Membrane</keyword>
<dbReference type="Pfam" id="PF01414">
    <property type="entry name" value="DSL"/>
    <property type="match status" value="1"/>
</dbReference>
<feature type="region of interest" description="Disordered" evidence="15">
    <location>
        <begin position="516"/>
        <end position="567"/>
    </location>
</feature>
<feature type="compositionally biased region" description="Polar residues" evidence="15">
    <location>
        <begin position="654"/>
        <end position="664"/>
    </location>
</feature>
<evidence type="ECO:0000256" key="16">
    <source>
        <dbReference type="SAM" id="Phobius"/>
    </source>
</evidence>
<dbReference type="SMART" id="SM00181">
    <property type="entry name" value="EGF"/>
    <property type="match status" value="4"/>
</dbReference>
<dbReference type="PROSITE" id="PS52001">
    <property type="entry name" value="AD"/>
    <property type="match status" value="1"/>
</dbReference>
<keyword evidence="4" id="KW-0964">Secreted</keyword>
<dbReference type="GO" id="GO:0032991">
    <property type="term" value="C:protein-containing complex"/>
    <property type="evidence" value="ECO:0007669"/>
    <property type="project" value="TreeGrafter"/>
</dbReference>
<name>A0AA35SHI8_GEOBA</name>
<evidence type="ECO:0000256" key="9">
    <source>
        <dbReference type="ARBA" id="ARBA00022782"/>
    </source>
</evidence>
<evidence type="ECO:0000313" key="20">
    <source>
        <dbReference type="Proteomes" id="UP001174909"/>
    </source>
</evidence>
<reference evidence="19" key="1">
    <citation type="submission" date="2023-03" db="EMBL/GenBank/DDBJ databases">
        <authorList>
            <person name="Steffen K."/>
            <person name="Cardenas P."/>
        </authorList>
    </citation>
    <scope>NUCLEOTIDE SEQUENCE</scope>
</reference>
<dbReference type="GO" id="GO:0030154">
    <property type="term" value="P:cell differentiation"/>
    <property type="evidence" value="ECO:0007669"/>
    <property type="project" value="UniProtKB-KW"/>
</dbReference>
<keyword evidence="3" id="KW-0217">Developmental protein</keyword>
<accession>A0AA35SHI8</accession>
<dbReference type="Gene3D" id="2.10.25.10">
    <property type="entry name" value="Laminin"/>
    <property type="match status" value="3"/>
</dbReference>
<dbReference type="AlphaFoldDB" id="A0AA35SHI8"/>
<keyword evidence="9" id="KW-0221">Differentiation</keyword>
<dbReference type="PANTHER" id="PTHR24049:SF22">
    <property type="entry name" value="DROSOPHILA CRUMBS HOMOLOG"/>
    <property type="match status" value="1"/>
</dbReference>
<dbReference type="PROSITE" id="PS01186">
    <property type="entry name" value="EGF_2"/>
    <property type="match status" value="2"/>
</dbReference>
<feature type="transmembrane region" description="Helical" evidence="16">
    <location>
        <begin position="483"/>
        <end position="508"/>
    </location>
</feature>
<feature type="domain" description="EGF-like" evidence="17">
    <location>
        <begin position="326"/>
        <end position="363"/>
    </location>
</feature>
<dbReference type="FunFam" id="2.10.25.10:FF:000053">
    <property type="entry name" value="Slit guidance ligand 2"/>
    <property type="match status" value="1"/>
</dbReference>
<keyword evidence="7" id="KW-0732">Signal</keyword>
<dbReference type="InterPro" id="IPR001881">
    <property type="entry name" value="EGF-like_Ca-bd_dom"/>
</dbReference>
<feature type="domain" description="EGF-like" evidence="17">
    <location>
        <begin position="368"/>
        <end position="405"/>
    </location>
</feature>
<feature type="compositionally biased region" description="Low complexity" evidence="15">
    <location>
        <begin position="642"/>
        <end position="653"/>
    </location>
</feature>
<dbReference type="Pfam" id="PF07657">
    <property type="entry name" value="MNNL"/>
    <property type="match status" value="1"/>
</dbReference>
<evidence type="ECO:0000256" key="6">
    <source>
        <dbReference type="ARBA" id="ARBA00022692"/>
    </source>
</evidence>
<dbReference type="Pfam" id="PF09793">
    <property type="entry name" value="AD"/>
    <property type="match status" value="1"/>
</dbReference>
<keyword evidence="12 14" id="KW-1015">Disulfide bond</keyword>
<keyword evidence="8" id="KW-0677">Repeat</keyword>
<evidence type="ECO:0000256" key="11">
    <source>
        <dbReference type="ARBA" id="ARBA00023136"/>
    </source>
</evidence>
<evidence type="ECO:0000256" key="7">
    <source>
        <dbReference type="ARBA" id="ARBA00022729"/>
    </source>
</evidence>
<comment type="caution">
    <text evidence="19">The sequence shown here is derived from an EMBL/GenBank/DDBJ whole genome shotgun (WGS) entry which is preliminary data.</text>
</comment>
<dbReference type="SMART" id="SM00051">
    <property type="entry name" value="DSL"/>
    <property type="match status" value="1"/>
</dbReference>
<dbReference type="SMART" id="SM00179">
    <property type="entry name" value="EGF_CA"/>
    <property type="match status" value="3"/>
</dbReference>
<evidence type="ECO:0000256" key="10">
    <source>
        <dbReference type="ARBA" id="ARBA00022989"/>
    </source>
</evidence>
<dbReference type="EMBL" id="CASHTH010002465">
    <property type="protein sequence ID" value="CAI8030225.1"/>
    <property type="molecule type" value="Genomic_DNA"/>
</dbReference>
<gene>
    <name evidence="19" type="ORF">GBAR_LOCUS17142</name>
</gene>
<dbReference type="GO" id="GO:0007157">
    <property type="term" value="P:heterophilic cell-cell adhesion via plasma membrane cell adhesion molecules"/>
    <property type="evidence" value="ECO:0007669"/>
    <property type="project" value="TreeGrafter"/>
</dbReference>
<sequence>MYNDIEWDKDVIVVLKDVRISPPYSPENCDGSQSACNRIKKQSCKVAKVHLKPCSCDSGIDLSMACSVMKWLLLETILVHLGRADYDLQVELQSFSNPQHRLATGDCCEGANTEPTCVELCDVAFVFCWKSYSSTSTSIHENACFSRGSTIVYGNNDSINFPLAPLPSKNPQNPLNNPLTIAGDIWPGGMQLFIRAVHDNGSSRQLIDHFRLQESLAPGTTTEFRTYTGVGNKGNVVARFNLSCTDNYYQPNCSTYCAPQDSNELGHYECDQDTGKKVCRSGYSFPSTNCTACATASGCTLQNAYCVEPNDCFCRVGYSGPMCQQDMDVCGHTTPCLRGTCINLGPNVYECHCPTNYFGPMCEHYYEDNVSCSDILCGNRGECISGTGNTYNCSCHDGYGGVNCTDDLDMCAHLAPCQNGATCINSGPNAYSCECTKDYNGSHCDTPTAVVQVPNSTNITRPSESSTAEPTAVSESNHSLPTLPVIVGCVLGGLVVISVILCVLLCAMKKDCLPNRRKMPRDPDASNVYTDVQTASSRTVSNSNQQPSSSPDSNQISDPSTELQQQQQFTNPLYSETDHYSSIVDYPQRRNSGTQLSSSQYLNPVELSNSYKQDRNTDKKNFERVPSPCYMVIQDRQASFHSTSTPISPNTPTKQSLRSTSHSFSGPEDQYSEPADSLKAAKQPPLYHILESGAPESYSNGATTPPEGVLPLYMVLEEPGEPVKVPASSEYAEAMELSRHPRSNTAHVLSDYEELDT</sequence>
<dbReference type="InterPro" id="IPR019181">
    <property type="entry name" value="LSM12_ABD"/>
</dbReference>
<dbReference type="CDD" id="cd00054">
    <property type="entry name" value="EGF_CA"/>
    <property type="match status" value="2"/>
</dbReference>
<feature type="region of interest" description="Disordered" evidence="15">
    <location>
        <begin position="735"/>
        <end position="757"/>
    </location>
</feature>
<proteinExistence type="predicted"/>
<dbReference type="GO" id="GO:0007219">
    <property type="term" value="P:Notch signaling pathway"/>
    <property type="evidence" value="ECO:0007669"/>
    <property type="project" value="InterPro"/>
</dbReference>
<dbReference type="GO" id="GO:0045197">
    <property type="term" value="P:establishment or maintenance of epithelial cell apical/basal polarity"/>
    <property type="evidence" value="ECO:0007669"/>
    <property type="project" value="TreeGrafter"/>
</dbReference>
<keyword evidence="13" id="KW-0325">Glycoprotein</keyword>
<feature type="domain" description="EGF-like" evidence="17">
    <location>
        <begin position="407"/>
        <end position="445"/>
    </location>
</feature>
<dbReference type="Gene3D" id="2.60.40.3510">
    <property type="match status" value="1"/>
</dbReference>
<evidence type="ECO:0000256" key="13">
    <source>
        <dbReference type="ARBA" id="ARBA00023180"/>
    </source>
</evidence>
<feature type="region of interest" description="Disordered" evidence="15">
    <location>
        <begin position="455"/>
        <end position="476"/>
    </location>
</feature>